<evidence type="ECO:0000256" key="1">
    <source>
        <dbReference type="SAM" id="MobiDB-lite"/>
    </source>
</evidence>
<dbReference type="Gramene" id="OE9A086702T1">
    <property type="protein sequence ID" value="OE9A086702C1"/>
    <property type="gene ID" value="OE9A086702"/>
</dbReference>
<feature type="region of interest" description="Disordered" evidence="1">
    <location>
        <begin position="68"/>
        <end position="87"/>
    </location>
</feature>
<accession>A0A8S0TR57</accession>
<sequence length="87" mass="9540">MAENEEPGQPDPENDKDKENSRNVFEGVIRNIANVESRDVMFLADVTFVGATGPEGFEIRSREYILSEVEGSLSGTDGNTTEDDGDE</sequence>
<dbReference type="EMBL" id="CACTIH010007272">
    <property type="protein sequence ID" value="CAA3007302.1"/>
    <property type="molecule type" value="Genomic_DNA"/>
</dbReference>
<keyword evidence="3" id="KW-1185">Reference proteome</keyword>
<dbReference type="Proteomes" id="UP000594638">
    <property type="component" value="Unassembled WGS sequence"/>
</dbReference>
<proteinExistence type="predicted"/>
<evidence type="ECO:0000313" key="2">
    <source>
        <dbReference type="EMBL" id="CAA3007302.1"/>
    </source>
</evidence>
<feature type="compositionally biased region" description="Acidic residues" evidence="1">
    <location>
        <begin position="1"/>
        <end position="12"/>
    </location>
</feature>
<name>A0A8S0TR57_OLEEU</name>
<dbReference type="AlphaFoldDB" id="A0A8S0TR57"/>
<feature type="region of interest" description="Disordered" evidence="1">
    <location>
        <begin position="1"/>
        <end position="22"/>
    </location>
</feature>
<evidence type="ECO:0000313" key="3">
    <source>
        <dbReference type="Proteomes" id="UP000594638"/>
    </source>
</evidence>
<protein>
    <submittedName>
        <fullName evidence="2">Uncharacterized protein</fullName>
    </submittedName>
</protein>
<gene>
    <name evidence="2" type="ORF">OLEA9_A086702</name>
</gene>
<comment type="caution">
    <text evidence="2">The sequence shown here is derived from an EMBL/GenBank/DDBJ whole genome shotgun (WGS) entry which is preliminary data.</text>
</comment>
<reference evidence="2 3" key="1">
    <citation type="submission" date="2019-12" db="EMBL/GenBank/DDBJ databases">
        <authorList>
            <person name="Alioto T."/>
            <person name="Alioto T."/>
            <person name="Gomez Garrido J."/>
        </authorList>
    </citation>
    <scope>NUCLEOTIDE SEQUENCE [LARGE SCALE GENOMIC DNA]</scope>
</reference>
<organism evidence="2 3">
    <name type="scientific">Olea europaea subsp. europaea</name>
    <dbReference type="NCBI Taxonomy" id="158383"/>
    <lineage>
        <taxon>Eukaryota</taxon>
        <taxon>Viridiplantae</taxon>
        <taxon>Streptophyta</taxon>
        <taxon>Embryophyta</taxon>
        <taxon>Tracheophyta</taxon>
        <taxon>Spermatophyta</taxon>
        <taxon>Magnoliopsida</taxon>
        <taxon>eudicotyledons</taxon>
        <taxon>Gunneridae</taxon>
        <taxon>Pentapetalae</taxon>
        <taxon>asterids</taxon>
        <taxon>lamiids</taxon>
        <taxon>Lamiales</taxon>
        <taxon>Oleaceae</taxon>
        <taxon>Oleeae</taxon>
        <taxon>Olea</taxon>
    </lineage>
</organism>